<feature type="non-terminal residue" evidence="2">
    <location>
        <position position="1"/>
    </location>
</feature>
<sequence length="320" mass="35206">MLADQRSLEETKKAIRDQVEQGMIHGYTETYLDIEAIPYHQLNHMNIPAGGDYVIAEIEGQQWLPYMQAPQAGANYMMRSNEDIKNGPWNQYATEARIQQVPSYPMRQQVLSGSYGSCMPNQHIVETSGSNQQASVMEQMASRHDRGGSNTDTSAANAIQQQFMYQQQSVINANLTQNITPKEELNREERMQMLELIPTSSPNSDHLSVASTSAVATTTANTAATKSETPSSATSGQQQSTITPQNKNSKTTTSNSQSNITDVTTTLTDSTNVSNGTENSNGPLPAFEQAFGSTEIGRYSHEGFFNTTQQNENQQSTNNQ</sequence>
<evidence type="ECO:0000256" key="1">
    <source>
        <dbReference type="SAM" id="MobiDB-lite"/>
    </source>
</evidence>
<name>A0AAD8ADV1_DIPPU</name>
<feature type="compositionally biased region" description="Polar residues" evidence="1">
    <location>
        <begin position="226"/>
        <end position="242"/>
    </location>
</feature>
<reference evidence="2" key="2">
    <citation type="submission" date="2023-05" db="EMBL/GenBank/DDBJ databases">
        <authorList>
            <person name="Fouks B."/>
        </authorList>
    </citation>
    <scope>NUCLEOTIDE SEQUENCE</scope>
    <source>
        <strain evidence="2">Stay&amp;Tobe</strain>
        <tissue evidence="2">Testes</tissue>
    </source>
</reference>
<feature type="region of interest" description="Disordered" evidence="1">
    <location>
        <begin position="220"/>
        <end position="320"/>
    </location>
</feature>
<dbReference type="Proteomes" id="UP001233999">
    <property type="component" value="Unassembled WGS sequence"/>
</dbReference>
<comment type="caution">
    <text evidence="2">The sequence shown here is derived from an EMBL/GenBank/DDBJ whole genome shotgun (WGS) entry which is preliminary data.</text>
</comment>
<gene>
    <name evidence="2" type="ORF">L9F63_011938</name>
</gene>
<evidence type="ECO:0000313" key="2">
    <source>
        <dbReference type="EMBL" id="KAJ9597216.1"/>
    </source>
</evidence>
<proteinExistence type="predicted"/>
<reference evidence="2" key="1">
    <citation type="journal article" date="2023" name="IScience">
        <title>Live-bearing cockroach genome reveals convergent evolutionary mechanisms linked to viviparity in insects and beyond.</title>
        <authorList>
            <person name="Fouks B."/>
            <person name="Harrison M.C."/>
            <person name="Mikhailova A.A."/>
            <person name="Marchal E."/>
            <person name="English S."/>
            <person name="Carruthers M."/>
            <person name="Jennings E.C."/>
            <person name="Chiamaka E.L."/>
            <person name="Frigard R.A."/>
            <person name="Pippel M."/>
            <person name="Attardo G.M."/>
            <person name="Benoit J.B."/>
            <person name="Bornberg-Bauer E."/>
            <person name="Tobe S.S."/>
        </authorList>
    </citation>
    <scope>NUCLEOTIDE SEQUENCE</scope>
    <source>
        <strain evidence="2">Stay&amp;Tobe</strain>
    </source>
</reference>
<organism evidence="2 3">
    <name type="scientific">Diploptera punctata</name>
    <name type="common">Pacific beetle cockroach</name>
    <dbReference type="NCBI Taxonomy" id="6984"/>
    <lineage>
        <taxon>Eukaryota</taxon>
        <taxon>Metazoa</taxon>
        <taxon>Ecdysozoa</taxon>
        <taxon>Arthropoda</taxon>
        <taxon>Hexapoda</taxon>
        <taxon>Insecta</taxon>
        <taxon>Pterygota</taxon>
        <taxon>Neoptera</taxon>
        <taxon>Polyneoptera</taxon>
        <taxon>Dictyoptera</taxon>
        <taxon>Blattodea</taxon>
        <taxon>Blaberoidea</taxon>
        <taxon>Blaberidae</taxon>
        <taxon>Diplopterinae</taxon>
        <taxon>Diploptera</taxon>
    </lineage>
</organism>
<dbReference type="EMBL" id="JASPKZ010001623">
    <property type="protein sequence ID" value="KAJ9597216.1"/>
    <property type="molecule type" value="Genomic_DNA"/>
</dbReference>
<protein>
    <submittedName>
        <fullName evidence="2">Uncharacterized protein</fullName>
    </submittedName>
</protein>
<feature type="compositionally biased region" description="Low complexity" evidence="1">
    <location>
        <begin position="243"/>
        <end position="275"/>
    </location>
</feature>
<accession>A0AAD8ADV1</accession>
<keyword evidence="3" id="KW-1185">Reference proteome</keyword>
<feature type="region of interest" description="Disordered" evidence="1">
    <location>
        <begin position="130"/>
        <end position="153"/>
    </location>
</feature>
<dbReference type="AlphaFoldDB" id="A0AAD8ADV1"/>
<feature type="compositionally biased region" description="Low complexity" evidence="1">
    <location>
        <begin position="306"/>
        <end position="320"/>
    </location>
</feature>
<evidence type="ECO:0000313" key="3">
    <source>
        <dbReference type="Proteomes" id="UP001233999"/>
    </source>
</evidence>